<dbReference type="SUPFAM" id="SSF52540">
    <property type="entry name" value="P-loop containing nucleoside triphosphate hydrolases"/>
    <property type="match status" value="1"/>
</dbReference>
<protein>
    <recommendedName>
        <fullName evidence="4">Sulfotransferase</fullName>
    </recommendedName>
</protein>
<dbReference type="Gene3D" id="3.40.50.300">
    <property type="entry name" value="P-loop containing nucleotide triphosphate hydrolases"/>
    <property type="match status" value="1"/>
</dbReference>
<dbReference type="PANTHER" id="PTHR36978:SF4">
    <property type="entry name" value="P-LOOP CONTAINING NUCLEOSIDE TRIPHOSPHATE HYDROLASE PROTEIN"/>
    <property type="match status" value="1"/>
</dbReference>
<evidence type="ECO:0000313" key="3">
    <source>
        <dbReference type="Proteomes" id="UP000006906"/>
    </source>
</evidence>
<dbReference type="ExpressionAtlas" id="A0A2K3E6J6">
    <property type="expression patterns" value="baseline and differential"/>
</dbReference>
<dbReference type="Pfam" id="PF17784">
    <property type="entry name" value="Sulfotransfer_4"/>
    <property type="match status" value="1"/>
</dbReference>
<keyword evidence="3" id="KW-1185">Reference proteome</keyword>
<dbReference type="KEGG" id="cre:CHLRE_01g028900v5"/>
<proteinExistence type="predicted"/>
<dbReference type="RefSeq" id="XP_042928521.1">
    <property type="nucleotide sequence ID" value="XM_043058607.1"/>
</dbReference>
<gene>
    <name evidence="2" type="ORF">CHLRE_01g028900v5</name>
</gene>
<reference evidence="2 3" key="1">
    <citation type="journal article" date="2007" name="Science">
        <title>The Chlamydomonas genome reveals the evolution of key animal and plant functions.</title>
        <authorList>
            <person name="Merchant S.S."/>
            <person name="Prochnik S.E."/>
            <person name="Vallon O."/>
            <person name="Harris E.H."/>
            <person name="Karpowicz S.J."/>
            <person name="Witman G.B."/>
            <person name="Terry A."/>
            <person name="Salamov A."/>
            <person name="Fritz-Laylin L.K."/>
            <person name="Marechal-Drouard L."/>
            <person name="Marshall W.F."/>
            <person name="Qu L.H."/>
            <person name="Nelson D.R."/>
            <person name="Sanderfoot A.A."/>
            <person name="Spalding M.H."/>
            <person name="Kapitonov V.V."/>
            <person name="Ren Q."/>
            <person name="Ferris P."/>
            <person name="Lindquist E."/>
            <person name="Shapiro H."/>
            <person name="Lucas S.M."/>
            <person name="Grimwood J."/>
            <person name="Schmutz J."/>
            <person name="Cardol P."/>
            <person name="Cerutti H."/>
            <person name="Chanfreau G."/>
            <person name="Chen C.L."/>
            <person name="Cognat V."/>
            <person name="Croft M.T."/>
            <person name="Dent R."/>
            <person name="Dutcher S."/>
            <person name="Fernandez E."/>
            <person name="Fukuzawa H."/>
            <person name="Gonzalez-Ballester D."/>
            <person name="Gonzalez-Halphen D."/>
            <person name="Hallmann A."/>
            <person name="Hanikenne M."/>
            <person name="Hippler M."/>
            <person name="Inwood W."/>
            <person name="Jabbari K."/>
            <person name="Kalanon M."/>
            <person name="Kuras R."/>
            <person name="Lefebvre P.A."/>
            <person name="Lemaire S.D."/>
            <person name="Lobanov A.V."/>
            <person name="Lohr M."/>
            <person name="Manuell A."/>
            <person name="Meier I."/>
            <person name="Mets L."/>
            <person name="Mittag M."/>
            <person name="Mittelmeier T."/>
            <person name="Moroney J.V."/>
            <person name="Moseley J."/>
            <person name="Napoli C."/>
            <person name="Nedelcu A.M."/>
            <person name="Niyogi K."/>
            <person name="Novoselov S.V."/>
            <person name="Paulsen I.T."/>
            <person name="Pazour G."/>
            <person name="Purton S."/>
            <person name="Ral J.P."/>
            <person name="Riano-Pachon D.M."/>
            <person name="Riekhof W."/>
            <person name="Rymarquis L."/>
            <person name="Schroda M."/>
            <person name="Stern D."/>
            <person name="Umen J."/>
            <person name="Willows R."/>
            <person name="Wilson N."/>
            <person name="Zimmer S.L."/>
            <person name="Allmer J."/>
            <person name="Balk J."/>
            <person name="Bisova K."/>
            <person name="Chen C.J."/>
            <person name="Elias M."/>
            <person name="Gendler K."/>
            <person name="Hauser C."/>
            <person name="Lamb M.R."/>
            <person name="Ledford H."/>
            <person name="Long J.C."/>
            <person name="Minagawa J."/>
            <person name="Page M.D."/>
            <person name="Pan J."/>
            <person name="Pootakham W."/>
            <person name="Roje S."/>
            <person name="Rose A."/>
            <person name="Stahlberg E."/>
            <person name="Terauchi A.M."/>
            <person name="Yang P."/>
            <person name="Ball S."/>
            <person name="Bowler C."/>
            <person name="Dieckmann C.L."/>
            <person name="Gladyshev V.N."/>
            <person name="Green P."/>
            <person name="Jorgensen R."/>
            <person name="Mayfield S."/>
            <person name="Mueller-Roeber B."/>
            <person name="Rajamani S."/>
            <person name="Sayre R.T."/>
            <person name="Brokstein P."/>
            <person name="Dubchak I."/>
            <person name="Goodstein D."/>
            <person name="Hornick L."/>
            <person name="Huang Y.W."/>
            <person name="Jhaveri J."/>
            <person name="Luo Y."/>
            <person name="Martinez D."/>
            <person name="Ngau W.C."/>
            <person name="Otillar B."/>
            <person name="Poliakov A."/>
            <person name="Porter A."/>
            <person name="Szajkowski L."/>
            <person name="Werner G."/>
            <person name="Zhou K."/>
            <person name="Grigoriev I.V."/>
            <person name="Rokhsar D.S."/>
            <person name="Grossman A.R."/>
        </authorList>
    </citation>
    <scope>NUCLEOTIDE SEQUENCE [LARGE SCALE GENOMIC DNA]</scope>
    <source>
        <strain evidence="3">CC-503</strain>
    </source>
</reference>
<dbReference type="InParanoid" id="A0A2K3E6J6"/>
<dbReference type="GeneID" id="5715335"/>
<sequence length="271" mass="30083">MASVSDGELLVIGAGFGRTGTLSLKAALDMLGYRTYHMKEVASNRGHDEAWRAAARDQMAGRPTDWRAMFGPGGYTATVDWPSARFYKELLAAYPGAKVVLSVRESFDTWYESVSESIYPSSMTGLQVRPPPWLAPWFSNYTSHYSMVDEVIWTGTFDGRFEDRNFARQVYEAHIAEVKRVVPPAQLLVFSARQGWAPLCAFLGRQQPSPDTPFPHVNDKADFNQGLGARQRRARLYNNIILASNAALAAALAAGVGLAVRVLRGHRRRVD</sequence>
<keyword evidence="1" id="KW-0472">Membrane</keyword>
<dbReference type="AlphaFoldDB" id="A0A2K3E6J6"/>
<evidence type="ECO:0000313" key="2">
    <source>
        <dbReference type="EMBL" id="PNW88425.1"/>
    </source>
</evidence>
<keyword evidence="1" id="KW-0812">Transmembrane</keyword>
<evidence type="ECO:0008006" key="4">
    <source>
        <dbReference type="Google" id="ProtNLM"/>
    </source>
</evidence>
<dbReference type="PANTHER" id="PTHR36978">
    <property type="entry name" value="P-LOOP CONTAINING NUCLEOTIDE TRIPHOSPHATE HYDROLASE"/>
    <property type="match status" value="1"/>
</dbReference>
<evidence type="ECO:0000256" key="1">
    <source>
        <dbReference type="SAM" id="Phobius"/>
    </source>
</evidence>
<dbReference type="Gramene" id="PNW88425">
    <property type="protein sequence ID" value="PNW88425"/>
    <property type="gene ID" value="CHLRE_01g028900v5"/>
</dbReference>
<dbReference type="InterPro" id="IPR040632">
    <property type="entry name" value="Sulfotransfer_4"/>
</dbReference>
<dbReference type="EMBL" id="CM008962">
    <property type="protein sequence ID" value="PNW88425.1"/>
    <property type="molecule type" value="Genomic_DNA"/>
</dbReference>
<organism evidence="2 3">
    <name type="scientific">Chlamydomonas reinhardtii</name>
    <name type="common">Chlamydomonas smithii</name>
    <dbReference type="NCBI Taxonomy" id="3055"/>
    <lineage>
        <taxon>Eukaryota</taxon>
        <taxon>Viridiplantae</taxon>
        <taxon>Chlorophyta</taxon>
        <taxon>core chlorophytes</taxon>
        <taxon>Chlorophyceae</taxon>
        <taxon>CS clade</taxon>
        <taxon>Chlamydomonadales</taxon>
        <taxon>Chlamydomonadaceae</taxon>
        <taxon>Chlamydomonas</taxon>
    </lineage>
</organism>
<dbReference type="STRING" id="3055.A0A2K3E6J6"/>
<dbReference type="PaxDb" id="3055-EDP09310"/>
<dbReference type="Proteomes" id="UP000006906">
    <property type="component" value="Chromosome 1"/>
</dbReference>
<dbReference type="InterPro" id="IPR027417">
    <property type="entry name" value="P-loop_NTPase"/>
</dbReference>
<accession>A0A2K3E6J6</accession>
<feature type="transmembrane region" description="Helical" evidence="1">
    <location>
        <begin position="240"/>
        <end position="263"/>
    </location>
</feature>
<name>A0A2K3E6J6_CHLRE</name>
<dbReference type="OrthoDB" id="408152at2759"/>
<keyword evidence="1" id="KW-1133">Transmembrane helix</keyword>